<dbReference type="EMBL" id="QUAK01000220">
    <property type="protein sequence ID" value="RFU83113.1"/>
    <property type="molecule type" value="Genomic_DNA"/>
</dbReference>
<dbReference type="Proteomes" id="UP000263094">
    <property type="component" value="Unassembled WGS sequence"/>
</dbReference>
<accession>A0A372LXW7</accession>
<evidence type="ECO:0000256" key="2">
    <source>
        <dbReference type="SAM" id="MobiDB-lite"/>
    </source>
</evidence>
<evidence type="ECO:0008006" key="5">
    <source>
        <dbReference type="Google" id="ProtNLM"/>
    </source>
</evidence>
<evidence type="ECO:0000313" key="4">
    <source>
        <dbReference type="Proteomes" id="UP000263094"/>
    </source>
</evidence>
<organism evidence="3 4">
    <name type="scientific">Streptomyces triticagri</name>
    <dbReference type="NCBI Taxonomy" id="2293568"/>
    <lineage>
        <taxon>Bacteria</taxon>
        <taxon>Bacillati</taxon>
        <taxon>Actinomycetota</taxon>
        <taxon>Actinomycetes</taxon>
        <taxon>Kitasatosporales</taxon>
        <taxon>Streptomycetaceae</taxon>
        <taxon>Streptomyces</taxon>
    </lineage>
</organism>
<protein>
    <recommendedName>
        <fullName evidence="5">Regulatory protein</fullName>
    </recommendedName>
</protein>
<keyword evidence="1" id="KW-0175">Coiled coil</keyword>
<dbReference type="RefSeq" id="WP_128559183.1">
    <property type="nucleotide sequence ID" value="NZ_QUAK01000220.1"/>
</dbReference>
<name>A0A372LXW7_9ACTN</name>
<evidence type="ECO:0000313" key="3">
    <source>
        <dbReference type="EMBL" id="RFU83113.1"/>
    </source>
</evidence>
<reference evidence="3 4" key="1">
    <citation type="submission" date="2018-08" db="EMBL/GenBank/DDBJ databases">
        <title>Isolation, diversity and antifungal activity of Actinobacteria from wheat.</title>
        <authorList>
            <person name="Han C."/>
        </authorList>
    </citation>
    <scope>NUCLEOTIDE SEQUENCE [LARGE SCALE GENOMIC DNA]</scope>
    <source>
        <strain evidence="3 4">NEAU-YY421</strain>
    </source>
</reference>
<evidence type="ECO:0000256" key="1">
    <source>
        <dbReference type="SAM" id="Coils"/>
    </source>
</evidence>
<dbReference type="InterPro" id="IPR036388">
    <property type="entry name" value="WH-like_DNA-bd_sf"/>
</dbReference>
<dbReference type="Gene3D" id="1.10.10.10">
    <property type="entry name" value="Winged helix-like DNA-binding domain superfamily/Winged helix DNA-binding domain"/>
    <property type="match status" value="1"/>
</dbReference>
<dbReference type="AlphaFoldDB" id="A0A372LXW7"/>
<comment type="caution">
    <text evidence="3">The sequence shown here is derived from an EMBL/GenBank/DDBJ whole genome shotgun (WGS) entry which is preliminary data.</text>
</comment>
<dbReference type="OrthoDB" id="4248306at2"/>
<gene>
    <name evidence="3" type="ORF">DY218_29440</name>
</gene>
<sequence>MSEVQLETSGVQAQYAAQVAADLEANVKEQERIGGELAALQEQLAVLERDRAVLVSVREALVASGAPGAEAVAQPSAEVVQESPAQVAEKSVPTPRRKSRKSTAGKAKASEGTSKKTSGKAVASRVPKARRTAKKQQGQSGPTLVELIGSHLTEQREPRSAAEVTTALTKAHPDRSVKVTVVRTTLEGLVAKGRAQRTKQGSSVFYTAGGSAAQ</sequence>
<feature type="coiled-coil region" evidence="1">
    <location>
        <begin position="30"/>
        <end position="57"/>
    </location>
</feature>
<proteinExistence type="predicted"/>
<feature type="region of interest" description="Disordered" evidence="2">
    <location>
        <begin position="65"/>
        <end position="143"/>
    </location>
</feature>
<keyword evidence="4" id="KW-1185">Reference proteome</keyword>